<dbReference type="EMBL" id="GBXM01104214">
    <property type="protein sequence ID" value="JAH04363.1"/>
    <property type="molecule type" value="Transcribed_RNA"/>
</dbReference>
<sequence length="30" mass="3646">MIRILRATYTHIKQRSSVKRPRSRYLNCTP</sequence>
<name>A0A0E9PKM0_ANGAN</name>
<protein>
    <submittedName>
        <fullName evidence="1">Uncharacterized protein</fullName>
    </submittedName>
</protein>
<proteinExistence type="predicted"/>
<evidence type="ECO:0000313" key="1">
    <source>
        <dbReference type="EMBL" id="JAH04363.1"/>
    </source>
</evidence>
<dbReference type="AlphaFoldDB" id="A0A0E9PKM0"/>
<organism evidence="1">
    <name type="scientific">Anguilla anguilla</name>
    <name type="common">European freshwater eel</name>
    <name type="synonym">Muraena anguilla</name>
    <dbReference type="NCBI Taxonomy" id="7936"/>
    <lineage>
        <taxon>Eukaryota</taxon>
        <taxon>Metazoa</taxon>
        <taxon>Chordata</taxon>
        <taxon>Craniata</taxon>
        <taxon>Vertebrata</taxon>
        <taxon>Euteleostomi</taxon>
        <taxon>Actinopterygii</taxon>
        <taxon>Neopterygii</taxon>
        <taxon>Teleostei</taxon>
        <taxon>Anguilliformes</taxon>
        <taxon>Anguillidae</taxon>
        <taxon>Anguilla</taxon>
    </lineage>
</organism>
<reference evidence="1" key="2">
    <citation type="journal article" date="2015" name="Fish Shellfish Immunol.">
        <title>Early steps in the European eel (Anguilla anguilla)-Vibrio vulnificus interaction in the gills: Role of the RtxA13 toxin.</title>
        <authorList>
            <person name="Callol A."/>
            <person name="Pajuelo D."/>
            <person name="Ebbesson L."/>
            <person name="Teles M."/>
            <person name="MacKenzie S."/>
            <person name="Amaro C."/>
        </authorList>
    </citation>
    <scope>NUCLEOTIDE SEQUENCE</scope>
</reference>
<reference evidence="1" key="1">
    <citation type="submission" date="2014-11" db="EMBL/GenBank/DDBJ databases">
        <authorList>
            <person name="Amaro Gonzalez C."/>
        </authorList>
    </citation>
    <scope>NUCLEOTIDE SEQUENCE</scope>
</reference>
<accession>A0A0E9PKM0</accession>